<dbReference type="InterPro" id="IPR011009">
    <property type="entry name" value="Kinase-like_dom_sf"/>
</dbReference>
<dbReference type="Proteomes" id="UP001497444">
    <property type="component" value="Chromosome 5"/>
</dbReference>
<feature type="domain" description="Protein kinase" evidence="9">
    <location>
        <begin position="322"/>
        <end position="595"/>
    </location>
</feature>
<evidence type="ECO:0000313" key="10">
    <source>
        <dbReference type="EMBL" id="CAK9272637.1"/>
    </source>
</evidence>
<dbReference type="EMBL" id="OZ020100">
    <property type="protein sequence ID" value="CAK9272637.1"/>
    <property type="molecule type" value="Genomic_DNA"/>
</dbReference>
<keyword evidence="1" id="KW-0808">Transferase</keyword>
<feature type="region of interest" description="Disordered" evidence="7">
    <location>
        <begin position="608"/>
        <end position="647"/>
    </location>
</feature>
<dbReference type="Gene3D" id="1.10.510.10">
    <property type="entry name" value="Transferase(Phosphotransferase) domain 1"/>
    <property type="match status" value="1"/>
</dbReference>
<dbReference type="PANTHER" id="PTHR46008">
    <property type="entry name" value="LEAF RUST 10 DISEASE-RESISTANCE LOCUS RECEPTOR-LIKE PROTEIN KINASE-LIKE 1.4"/>
    <property type="match status" value="1"/>
</dbReference>
<organism evidence="10 11">
    <name type="scientific">Sphagnum jensenii</name>
    <dbReference type="NCBI Taxonomy" id="128206"/>
    <lineage>
        <taxon>Eukaryota</taxon>
        <taxon>Viridiplantae</taxon>
        <taxon>Streptophyta</taxon>
        <taxon>Embryophyta</taxon>
        <taxon>Bryophyta</taxon>
        <taxon>Sphagnophytina</taxon>
        <taxon>Sphagnopsida</taxon>
        <taxon>Sphagnales</taxon>
        <taxon>Sphagnaceae</taxon>
        <taxon>Sphagnum</taxon>
    </lineage>
</organism>
<proteinExistence type="predicted"/>
<evidence type="ECO:0000259" key="9">
    <source>
        <dbReference type="PROSITE" id="PS50011"/>
    </source>
</evidence>
<evidence type="ECO:0000256" key="7">
    <source>
        <dbReference type="SAM" id="MobiDB-lite"/>
    </source>
</evidence>
<keyword evidence="8" id="KW-0812">Transmembrane</keyword>
<evidence type="ECO:0000256" key="5">
    <source>
        <dbReference type="ARBA" id="ARBA00022840"/>
    </source>
</evidence>
<evidence type="ECO:0000256" key="2">
    <source>
        <dbReference type="ARBA" id="ARBA00022729"/>
    </source>
</evidence>
<dbReference type="PROSITE" id="PS00107">
    <property type="entry name" value="PROTEIN_KINASE_ATP"/>
    <property type="match status" value="1"/>
</dbReference>
<dbReference type="InterPro" id="IPR025287">
    <property type="entry name" value="WAK_GUB"/>
</dbReference>
<reference evidence="10" key="1">
    <citation type="submission" date="2024-02" db="EMBL/GenBank/DDBJ databases">
        <authorList>
            <consortium name="ELIXIR-Norway"/>
            <consortium name="Elixir Norway"/>
        </authorList>
    </citation>
    <scope>NUCLEOTIDE SEQUENCE</scope>
</reference>
<dbReference type="Gene3D" id="3.30.200.20">
    <property type="entry name" value="Phosphorylase Kinase, domain 1"/>
    <property type="match status" value="1"/>
</dbReference>
<feature type="binding site" evidence="6">
    <location>
        <position position="349"/>
    </location>
    <ligand>
        <name>ATP</name>
        <dbReference type="ChEBI" id="CHEBI:30616"/>
    </ligand>
</feature>
<dbReference type="Pfam" id="PF00069">
    <property type="entry name" value="Pkinase"/>
    <property type="match status" value="1"/>
</dbReference>
<evidence type="ECO:0000256" key="1">
    <source>
        <dbReference type="ARBA" id="ARBA00022679"/>
    </source>
</evidence>
<evidence type="ECO:0000256" key="8">
    <source>
        <dbReference type="SAM" id="Phobius"/>
    </source>
</evidence>
<keyword evidence="11" id="KW-1185">Reference proteome</keyword>
<evidence type="ECO:0000313" key="11">
    <source>
        <dbReference type="Proteomes" id="UP001497444"/>
    </source>
</evidence>
<keyword evidence="4" id="KW-0418">Kinase</keyword>
<protein>
    <recommendedName>
        <fullName evidence="9">Protein kinase domain-containing protein</fullName>
    </recommendedName>
</protein>
<dbReference type="InterPro" id="IPR008271">
    <property type="entry name" value="Ser/Thr_kinase_AS"/>
</dbReference>
<feature type="transmembrane region" description="Helical" evidence="8">
    <location>
        <begin position="255"/>
        <end position="276"/>
    </location>
</feature>
<keyword evidence="3 6" id="KW-0547">Nucleotide-binding</keyword>
<name>A0ABP0X4W3_9BRYO</name>
<keyword evidence="8" id="KW-0472">Membrane</keyword>
<dbReference type="Pfam" id="PF13947">
    <property type="entry name" value="GUB_WAK_bind"/>
    <property type="match status" value="1"/>
</dbReference>
<gene>
    <name evidence="10" type="ORF">CSSPJE1EN1_LOCUS18115</name>
</gene>
<keyword evidence="2" id="KW-0732">Signal</keyword>
<keyword evidence="8" id="KW-1133">Transmembrane helix</keyword>
<dbReference type="SUPFAM" id="SSF56112">
    <property type="entry name" value="Protein kinase-like (PK-like)"/>
    <property type="match status" value="1"/>
</dbReference>
<dbReference type="InterPro" id="IPR000719">
    <property type="entry name" value="Prot_kinase_dom"/>
</dbReference>
<dbReference type="InterPro" id="IPR017441">
    <property type="entry name" value="Protein_kinase_ATP_BS"/>
</dbReference>
<keyword evidence="5 6" id="KW-0067">ATP-binding</keyword>
<dbReference type="SMART" id="SM00220">
    <property type="entry name" value="S_TKc"/>
    <property type="match status" value="1"/>
</dbReference>
<sequence>MTIVVIHFSSCVHVLNVNIGEHTAPTGCPSCGNMSVPYPLSTSAVGACGRPEYRLNCTAAQQLELVTTTGSYPILSIDAASRLIVVAPAELTGSSCVTPDLVNGGFELDPNLDFNLSSRNTVILLNCTSVMLQSPLNCSATSPCRQFAETVAAANGCGNDLCCSFESGPTTAYKIPLSSQECSAYTSVIDLDPMLPPSEWSYGIEIQWQVPLEPSCRTTSDCETNSTCTPDPATNTLKCLCNSAYHWDSVNGYCVLSLTCGVTALLLGYAVLTWIFRRKRQQKLAELMRFKEFSSRLSHVNGGGKYPRVFTTKEMRKATNGFSKDRVLGSGGFGEVYKGIIDGTVIAVKSAKLGNLKGINQVINEVCILSQVNHRNLVRLLGCCVDLKQPLLIYEYVPNGNLFEHLHKSRGVFLDWKTRLQIALQTAEGLAYLHFAAYPSIYHRDIKSSNILLDNLLNARVSDFGLSTLASPDLSHISTTVQGTLGYLDPSYYHNFQLTDKSDVYSFGVVLLELVSSQRAIDFSREQDDVNLAIYAKTKSEKGKLLELIDPELIATAAPKIVDTMIGVTLLALNCLEDNRVNRPTMKEVVEELLFIISVEETESDAIPKAIITRSGDGDEDEDPAEPSGHAVEAPEETTAEEAPLSCDSTILDQLSDHCL</sequence>
<evidence type="ECO:0000256" key="3">
    <source>
        <dbReference type="ARBA" id="ARBA00022741"/>
    </source>
</evidence>
<dbReference type="PROSITE" id="PS50011">
    <property type="entry name" value="PROTEIN_KINASE_DOM"/>
    <property type="match status" value="1"/>
</dbReference>
<evidence type="ECO:0000256" key="4">
    <source>
        <dbReference type="ARBA" id="ARBA00022777"/>
    </source>
</evidence>
<evidence type="ECO:0000256" key="6">
    <source>
        <dbReference type="PROSITE-ProRule" id="PRU10141"/>
    </source>
</evidence>
<dbReference type="CDD" id="cd14066">
    <property type="entry name" value="STKc_IRAK"/>
    <property type="match status" value="1"/>
</dbReference>
<accession>A0ABP0X4W3</accession>
<dbReference type="PROSITE" id="PS00108">
    <property type="entry name" value="PROTEIN_KINASE_ST"/>
    <property type="match status" value="1"/>
</dbReference>